<proteinExistence type="predicted"/>
<comment type="caution">
    <text evidence="2">The sequence shown here is derived from an EMBL/GenBank/DDBJ whole genome shotgun (WGS) entry which is preliminary data.</text>
</comment>
<sequence>MGVTTSNVKSVFVNILALHPEIVYVANASYVYNSYNGSVSTLVISYIPNAKKVRESLVAAVKEVNKQVDTKNMKPAEIVLAYHEYLTSTVEYDASGIKDYSTVYGRDHKYDMYGTLVDKKAVCQGYAETMNYLLKQSGVPCALATSQYINHAWNVVRINGKWYHVDATWDDPVTDLPGQSRHDYFLISTDTLNRRTKNASSSYSLGRYDTKISAAWTGSYNGATDKKYESGQMWSGVEKVMYYRKGYWYCIKQGSSWMDFQIIKNRFSTGGKKVILSGTSVWYKTDGSHYTKQYGSIFLAQESLYFHTARYIGRIDLDSPKNEYTLLYDIRSKYSDGVNIYAMGWHNKQIVVWVSNTPLCNPRDAYLLAPCLKHSWNSGKVTKKATYTSTGTKLYTCKKCSYKKSVATPKLQLGKPVVKTAATVKGIRLSWNKVSGATAYKVYKKTKSGKYQLLRKTNTLSIVDGRISSGKTYGYKIVACNAYTTSKVTTVSRLYLGNVKARAKNTNKGVKIAWNKVAGADSYRIYRKSGNSAYKLIKIAGSGAASWVDSKPVAGKKYTYAVVPYKKQTGGAYTPVTVSCKR</sequence>
<evidence type="ECO:0000259" key="1">
    <source>
        <dbReference type="SMART" id="SM00460"/>
    </source>
</evidence>
<accession>A0A3R5WQW2</accession>
<dbReference type="InterPro" id="IPR013783">
    <property type="entry name" value="Ig-like_fold"/>
</dbReference>
<evidence type="ECO:0000313" key="2">
    <source>
        <dbReference type="EMBL" id="RGS40346.1"/>
    </source>
</evidence>
<dbReference type="PANTHER" id="PTHR46333:SF2">
    <property type="entry name" value="CYTOKINESIS PROTEIN 3"/>
    <property type="match status" value="1"/>
</dbReference>
<dbReference type="PANTHER" id="PTHR46333">
    <property type="entry name" value="CYTOKINESIS PROTEIN 3"/>
    <property type="match status" value="1"/>
</dbReference>
<dbReference type="Gene3D" id="2.60.40.10">
    <property type="entry name" value="Immunoglobulins"/>
    <property type="match status" value="2"/>
</dbReference>
<dbReference type="InterPro" id="IPR038765">
    <property type="entry name" value="Papain-like_cys_pep_sf"/>
</dbReference>
<evidence type="ECO:0000313" key="3">
    <source>
        <dbReference type="Proteomes" id="UP000283295"/>
    </source>
</evidence>
<dbReference type="InterPro" id="IPR036116">
    <property type="entry name" value="FN3_sf"/>
</dbReference>
<protein>
    <recommendedName>
        <fullName evidence="1">Transglutaminase-like domain-containing protein</fullName>
    </recommendedName>
</protein>
<dbReference type="Pfam" id="PF01841">
    <property type="entry name" value="Transglut_core"/>
    <property type="match status" value="1"/>
</dbReference>
<dbReference type="Gene3D" id="3.10.620.30">
    <property type="match status" value="1"/>
</dbReference>
<dbReference type="InterPro" id="IPR052557">
    <property type="entry name" value="CAP/Cytokinesis_protein"/>
</dbReference>
<dbReference type="SUPFAM" id="SSF54001">
    <property type="entry name" value="Cysteine proteinases"/>
    <property type="match status" value="1"/>
</dbReference>
<dbReference type="EMBL" id="QRVK01000029">
    <property type="protein sequence ID" value="RGS40346.1"/>
    <property type="molecule type" value="Genomic_DNA"/>
</dbReference>
<reference evidence="2 3" key="1">
    <citation type="submission" date="2018-08" db="EMBL/GenBank/DDBJ databases">
        <title>A genome reference for cultivated species of the human gut microbiota.</title>
        <authorList>
            <person name="Zou Y."/>
            <person name="Xue W."/>
            <person name="Luo G."/>
        </authorList>
    </citation>
    <scope>NUCLEOTIDE SEQUENCE [LARGE SCALE GENOMIC DNA]</scope>
    <source>
        <strain evidence="2 3">AF22-21</strain>
    </source>
</reference>
<dbReference type="GO" id="GO:0005737">
    <property type="term" value="C:cytoplasm"/>
    <property type="evidence" value="ECO:0007669"/>
    <property type="project" value="TreeGrafter"/>
</dbReference>
<dbReference type="InterPro" id="IPR002931">
    <property type="entry name" value="Transglutaminase-like"/>
</dbReference>
<gene>
    <name evidence="2" type="ORF">DWX94_10530</name>
</gene>
<dbReference type="AlphaFoldDB" id="A0A3R5WQW2"/>
<name>A0A3R5WQW2_9FIRM</name>
<dbReference type="OrthoDB" id="9788327at2"/>
<organism evidence="2 3">
    <name type="scientific">Coprococcus eutactus</name>
    <dbReference type="NCBI Taxonomy" id="33043"/>
    <lineage>
        <taxon>Bacteria</taxon>
        <taxon>Bacillati</taxon>
        <taxon>Bacillota</taxon>
        <taxon>Clostridia</taxon>
        <taxon>Lachnospirales</taxon>
        <taxon>Lachnospiraceae</taxon>
        <taxon>Coprococcus</taxon>
    </lineage>
</organism>
<dbReference type="SMART" id="SM00460">
    <property type="entry name" value="TGc"/>
    <property type="match status" value="1"/>
</dbReference>
<feature type="domain" description="Transglutaminase-like" evidence="1">
    <location>
        <begin position="115"/>
        <end position="169"/>
    </location>
</feature>
<dbReference type="Proteomes" id="UP000283295">
    <property type="component" value="Unassembled WGS sequence"/>
</dbReference>
<dbReference type="SUPFAM" id="SSF49265">
    <property type="entry name" value="Fibronectin type III"/>
    <property type="match status" value="1"/>
</dbReference>